<evidence type="ECO:0000259" key="4">
    <source>
        <dbReference type="Pfam" id="PF01156"/>
    </source>
</evidence>
<dbReference type="EMBL" id="BSDZ01000094">
    <property type="protein sequence ID" value="GLI70335.1"/>
    <property type="molecule type" value="Genomic_DNA"/>
</dbReference>
<evidence type="ECO:0000313" key="5">
    <source>
        <dbReference type="EMBL" id="GLI70335.1"/>
    </source>
</evidence>
<evidence type="ECO:0000256" key="2">
    <source>
        <dbReference type="ARBA" id="ARBA00022801"/>
    </source>
</evidence>
<dbReference type="InterPro" id="IPR036452">
    <property type="entry name" value="Ribo_hydro-like"/>
</dbReference>
<reference evidence="5 6" key="1">
    <citation type="journal article" date="2023" name="IScience">
        <title>Expanded male sex-determining region conserved during the evolution of homothallism in the green alga Volvox.</title>
        <authorList>
            <person name="Yamamoto K."/>
            <person name="Matsuzaki R."/>
            <person name="Mahakham W."/>
            <person name="Heman W."/>
            <person name="Sekimoto H."/>
            <person name="Kawachi M."/>
            <person name="Minakuchi Y."/>
            <person name="Toyoda A."/>
            <person name="Nozaki H."/>
        </authorList>
    </citation>
    <scope>NUCLEOTIDE SEQUENCE [LARGE SCALE GENOMIC DNA]</scope>
    <source>
        <strain evidence="5 6">NIES-4468</strain>
    </source>
</reference>
<organism evidence="5 6">
    <name type="scientific">Volvox africanus</name>
    <dbReference type="NCBI Taxonomy" id="51714"/>
    <lineage>
        <taxon>Eukaryota</taxon>
        <taxon>Viridiplantae</taxon>
        <taxon>Chlorophyta</taxon>
        <taxon>core chlorophytes</taxon>
        <taxon>Chlorophyceae</taxon>
        <taxon>CS clade</taxon>
        <taxon>Chlamydomonadales</taxon>
        <taxon>Volvocaceae</taxon>
        <taxon>Volvox</taxon>
    </lineage>
</organism>
<dbReference type="Pfam" id="PF01156">
    <property type="entry name" value="IU_nuc_hydro"/>
    <property type="match status" value="1"/>
</dbReference>
<accession>A0ABQ5SK22</accession>
<dbReference type="Gene3D" id="3.90.245.10">
    <property type="entry name" value="Ribonucleoside hydrolase-like"/>
    <property type="match status" value="1"/>
</dbReference>
<name>A0ABQ5SK22_9CHLO</name>
<dbReference type="CDD" id="cd02650">
    <property type="entry name" value="nuc_hydro_CaPnhB"/>
    <property type="match status" value="1"/>
</dbReference>
<keyword evidence="3" id="KW-0326">Glycosidase</keyword>
<dbReference type="PANTHER" id="PTHR12304:SF4">
    <property type="entry name" value="URIDINE NUCLEOSIDASE"/>
    <property type="match status" value="1"/>
</dbReference>
<evidence type="ECO:0000256" key="3">
    <source>
        <dbReference type="ARBA" id="ARBA00023295"/>
    </source>
</evidence>
<dbReference type="InterPro" id="IPR001910">
    <property type="entry name" value="Inosine/uridine_hydrolase_dom"/>
</dbReference>
<dbReference type="Proteomes" id="UP001165090">
    <property type="component" value="Unassembled WGS sequence"/>
</dbReference>
<sequence length="427" mass="46587">MLITCRRQPGVIRVKEALSQLLDVKVLNFAHFSHNNLWDIKLFTWQQFEMPRLDAIREGIGSGRNHGRHIATQIHIMLVWMPPQSTYPTYHLCISSTSARPTGSRLTSYGASHGSRAKDASQTADHRYRPWCRIYCQVGQEDDAMAILMAANNPEVQLLGITTVYGNVPTALATQNALRLLEMTGLSEGPQAVVVVQGAARSLRAGADVERIADFVHGADGFGDIGLPLPKSHHSRDHSAAEFIVRTVNAHPGQVTILALAPLTNIAQALMLDPQLGDKWAELVILGGAFFTGGNVNPSAEANIFGDPDAADLVLGSTSRLHILGLDVTQKCRLTGEQLQEWYDMDAIMLHDPTAMIAVLRPDLFEWRAGAVRVACEGVMKGQTVMDASVKGFHGHHGWADRPKVNVALGVQVDEVVRLICELLTVA</sequence>
<keyword evidence="2" id="KW-0378">Hydrolase</keyword>
<dbReference type="SUPFAM" id="SSF53590">
    <property type="entry name" value="Nucleoside hydrolase"/>
    <property type="match status" value="1"/>
</dbReference>
<proteinExistence type="inferred from homology"/>
<keyword evidence="6" id="KW-1185">Reference proteome</keyword>
<protein>
    <recommendedName>
        <fullName evidence="4">Inosine/uridine-preferring nucleoside hydrolase domain-containing protein</fullName>
    </recommendedName>
</protein>
<feature type="domain" description="Inosine/uridine-preferring nucleoside hydrolase" evidence="4">
    <location>
        <begin position="141"/>
        <end position="416"/>
    </location>
</feature>
<evidence type="ECO:0000256" key="1">
    <source>
        <dbReference type="ARBA" id="ARBA00009176"/>
    </source>
</evidence>
<gene>
    <name evidence="5" type="ORF">VaNZ11_015291</name>
</gene>
<dbReference type="PANTHER" id="PTHR12304">
    <property type="entry name" value="INOSINE-URIDINE PREFERRING NUCLEOSIDE HYDROLASE"/>
    <property type="match status" value="1"/>
</dbReference>
<dbReference type="InterPro" id="IPR023186">
    <property type="entry name" value="IUNH"/>
</dbReference>
<evidence type="ECO:0000313" key="6">
    <source>
        <dbReference type="Proteomes" id="UP001165090"/>
    </source>
</evidence>
<comment type="caution">
    <text evidence="5">The sequence shown here is derived from an EMBL/GenBank/DDBJ whole genome shotgun (WGS) entry which is preliminary data.</text>
</comment>
<comment type="similarity">
    <text evidence="1">Belongs to the IUNH family.</text>
</comment>